<evidence type="ECO:0000313" key="2">
    <source>
        <dbReference type="Proteomes" id="UP000288892"/>
    </source>
</evidence>
<evidence type="ECO:0000313" key="1">
    <source>
        <dbReference type="EMBL" id="RWX50724.1"/>
    </source>
</evidence>
<organism evidence="1 2">
    <name type="scientific">Candidatus Electrothrix marina</name>
    <dbReference type="NCBI Taxonomy" id="1859130"/>
    <lineage>
        <taxon>Bacteria</taxon>
        <taxon>Pseudomonadati</taxon>
        <taxon>Thermodesulfobacteriota</taxon>
        <taxon>Desulfobulbia</taxon>
        <taxon>Desulfobulbales</taxon>
        <taxon>Desulfobulbaceae</taxon>
        <taxon>Candidatus Electrothrix</taxon>
    </lineage>
</organism>
<proteinExistence type="predicted"/>
<comment type="caution">
    <text evidence="1">The sequence shown here is derived from an EMBL/GenBank/DDBJ whole genome shotgun (WGS) entry which is preliminary data.</text>
</comment>
<dbReference type="Proteomes" id="UP000288892">
    <property type="component" value="Unassembled WGS sequence"/>
</dbReference>
<keyword evidence="2" id="KW-1185">Reference proteome</keyword>
<feature type="non-terminal residue" evidence="1">
    <location>
        <position position="40"/>
    </location>
</feature>
<name>A0A444JCA9_9BACT</name>
<reference evidence="1 2" key="1">
    <citation type="submission" date="2017-01" db="EMBL/GenBank/DDBJ databases">
        <title>The cable genome- insights into the physiology and evolution of filamentous bacteria capable of sulfide oxidation via long distance electron transfer.</title>
        <authorList>
            <person name="Schreiber L."/>
            <person name="Bjerg J.T."/>
            <person name="Boggild A."/>
            <person name="Van De Vossenberg J."/>
            <person name="Meysman F."/>
            <person name="Nielsen L.P."/>
            <person name="Schramm A."/>
            <person name="Kjeldsen K.U."/>
        </authorList>
    </citation>
    <scope>NUCLEOTIDE SEQUENCE [LARGE SCALE GENOMIC DNA]</scope>
    <source>
        <strain evidence="1">A5</strain>
    </source>
</reference>
<dbReference type="AlphaFoldDB" id="A0A444JCA9"/>
<sequence length="40" mass="4884">MHILSVFLEKYFFYFLTGIRKQVNQSFEILQLSFLQDKNP</sequence>
<accession>A0A444JCA9</accession>
<protein>
    <submittedName>
        <fullName evidence="1">Uncharacterized protein</fullName>
    </submittedName>
</protein>
<dbReference type="EMBL" id="MTKS01000273">
    <property type="protein sequence ID" value="RWX50724.1"/>
    <property type="molecule type" value="Genomic_DNA"/>
</dbReference>
<gene>
    <name evidence="1" type="ORF">VU01_12731</name>
</gene>